<reference evidence="9" key="2">
    <citation type="submission" date="2015-01" db="EMBL/GenBank/DDBJ databases">
        <title>Evolutionary Origins and Diversification of the Mycorrhizal Mutualists.</title>
        <authorList>
            <consortium name="DOE Joint Genome Institute"/>
            <consortium name="Mycorrhizal Genomics Consortium"/>
            <person name="Kohler A."/>
            <person name="Kuo A."/>
            <person name="Nagy L.G."/>
            <person name="Floudas D."/>
            <person name="Copeland A."/>
            <person name="Barry K.W."/>
            <person name="Cichocki N."/>
            <person name="Veneault-Fourrey C."/>
            <person name="LaButti K."/>
            <person name="Lindquist E.A."/>
            <person name="Lipzen A."/>
            <person name="Lundell T."/>
            <person name="Morin E."/>
            <person name="Murat C."/>
            <person name="Riley R."/>
            <person name="Ohm R."/>
            <person name="Sun H."/>
            <person name="Tunlid A."/>
            <person name="Henrissat B."/>
            <person name="Grigoriev I.V."/>
            <person name="Hibbett D.S."/>
            <person name="Martin F."/>
        </authorList>
    </citation>
    <scope>NUCLEOTIDE SEQUENCE [LARGE SCALE GENOMIC DNA]</scope>
    <source>
        <strain evidence="9">F 1598</strain>
    </source>
</reference>
<name>A0A0C3FH39_PILCF</name>
<reference evidence="8 9" key="1">
    <citation type="submission" date="2014-04" db="EMBL/GenBank/DDBJ databases">
        <authorList>
            <consortium name="DOE Joint Genome Institute"/>
            <person name="Kuo A."/>
            <person name="Tarkka M."/>
            <person name="Buscot F."/>
            <person name="Kohler A."/>
            <person name="Nagy L.G."/>
            <person name="Floudas D."/>
            <person name="Copeland A."/>
            <person name="Barry K.W."/>
            <person name="Cichocki N."/>
            <person name="Veneault-Fourrey C."/>
            <person name="LaButti K."/>
            <person name="Lindquist E.A."/>
            <person name="Lipzen A."/>
            <person name="Lundell T."/>
            <person name="Morin E."/>
            <person name="Murat C."/>
            <person name="Sun H."/>
            <person name="Tunlid A."/>
            <person name="Henrissat B."/>
            <person name="Grigoriev I.V."/>
            <person name="Hibbett D.S."/>
            <person name="Martin F."/>
            <person name="Nordberg H.P."/>
            <person name="Cantor M.N."/>
            <person name="Hua S.X."/>
        </authorList>
    </citation>
    <scope>NUCLEOTIDE SEQUENCE [LARGE SCALE GENOMIC DNA]</scope>
    <source>
        <strain evidence="8 9">F 1598</strain>
    </source>
</reference>
<feature type="signal peptide" evidence="6">
    <location>
        <begin position="1"/>
        <end position="18"/>
    </location>
</feature>
<evidence type="ECO:0000256" key="3">
    <source>
        <dbReference type="ARBA" id="ARBA00022670"/>
    </source>
</evidence>
<dbReference type="GO" id="GO:0006508">
    <property type="term" value="P:proteolysis"/>
    <property type="evidence" value="ECO:0007669"/>
    <property type="project" value="UniProtKB-KW"/>
</dbReference>
<evidence type="ECO:0000313" key="8">
    <source>
        <dbReference type="EMBL" id="KIM79106.1"/>
    </source>
</evidence>
<dbReference type="GO" id="GO:0004185">
    <property type="term" value="F:serine-type carboxypeptidase activity"/>
    <property type="evidence" value="ECO:0007669"/>
    <property type="project" value="UniProtKB-UniRule"/>
</dbReference>
<dbReference type="PROSITE" id="PS00131">
    <property type="entry name" value="CARBOXYPEPT_SER_SER"/>
    <property type="match status" value="1"/>
</dbReference>
<dbReference type="InterPro" id="IPR029058">
    <property type="entry name" value="AB_hydrolase_fold"/>
</dbReference>
<comment type="similarity">
    <text evidence="1 6">Belongs to the peptidase S10 family.</text>
</comment>
<keyword evidence="2 6" id="KW-0121">Carboxypeptidase</keyword>
<feature type="region of interest" description="Disordered" evidence="7">
    <location>
        <begin position="326"/>
        <end position="349"/>
    </location>
</feature>
<dbReference type="InterPro" id="IPR001563">
    <property type="entry name" value="Peptidase_S10"/>
</dbReference>
<dbReference type="STRING" id="765440.A0A0C3FH39"/>
<dbReference type="PANTHER" id="PTHR11802:SF479">
    <property type="entry name" value="CARBOXYPEPTIDASE"/>
    <property type="match status" value="1"/>
</dbReference>
<gene>
    <name evidence="8" type="ORF">PILCRDRAFT_10539</name>
</gene>
<proteinExistence type="inferred from homology"/>
<dbReference type="PRINTS" id="PR00724">
    <property type="entry name" value="CRBOXYPTASEC"/>
</dbReference>
<keyword evidence="6" id="KW-0732">Signal</keyword>
<keyword evidence="5" id="KW-0325">Glycoprotein</keyword>
<keyword evidence="4 6" id="KW-0378">Hydrolase</keyword>
<evidence type="ECO:0000256" key="6">
    <source>
        <dbReference type="RuleBase" id="RU361156"/>
    </source>
</evidence>
<feature type="compositionally biased region" description="Basic and acidic residues" evidence="7">
    <location>
        <begin position="336"/>
        <end position="349"/>
    </location>
</feature>
<dbReference type="EMBL" id="KN833011">
    <property type="protein sequence ID" value="KIM79106.1"/>
    <property type="molecule type" value="Genomic_DNA"/>
</dbReference>
<evidence type="ECO:0000256" key="7">
    <source>
        <dbReference type="SAM" id="MobiDB-lite"/>
    </source>
</evidence>
<dbReference type="HOGENOM" id="CLU_440163_0_0_1"/>
<dbReference type="OrthoDB" id="443318at2759"/>
<evidence type="ECO:0000256" key="1">
    <source>
        <dbReference type="ARBA" id="ARBA00009431"/>
    </source>
</evidence>
<sequence>MFYITGVVLLSTLSIVATWDVPNSWPENYTGIPLGDFSPQWQSYFEVKDPLPNVTDTLPRSFAGSISTNRPGHANDTLFFWGFEKEDGLLTAPDGELINEPWLIWLNGGPGASSFLGFFLENGPLQVKPDYSIVQNNYSWSKQLDAFWLDQPVGTGFSTADSNGGYADGQEQMAEDFLGFLSNLVKVFPSLAKRPFFLTGESYAGRYIPYIAKAIFSSRKPPVNLRKFAIGDGAIGSYAGYEELPTVSVLETYPQIINFDIDVYNYFKTQEHLCKYDLNLTYPQRGRFPTLTDPRQTSNLFSLSELKAKSAKSSWHSTVAQKFAKRNSNPRARNINKREEKRQQWKRDLTSRPNGTLDPYYGCFIWEEMTDYAVNFSFPWTNGKFDAYFIPDALNPEVAPDPSVFMNDNRTRTALHAPKSKDWVEEINYPWSSTFHQLPGTNEFGDPSVESAAFFTELAANASAHNVSIIIYSGNDDALVAHLGSEVVIQNTTFGGIQGFTRKPSTPWYGDDGNFAGIVHQERNLTYVLFIGAGHEVPEYQPANAYVFLREYVIGSNTTGLVLPNSTVVGGEDPKLAGDIIPGTSVIFYGSSTTVSSTVAPSASLAAWASFLATATPTKGL</sequence>
<organism evidence="8 9">
    <name type="scientific">Piloderma croceum (strain F 1598)</name>
    <dbReference type="NCBI Taxonomy" id="765440"/>
    <lineage>
        <taxon>Eukaryota</taxon>
        <taxon>Fungi</taxon>
        <taxon>Dikarya</taxon>
        <taxon>Basidiomycota</taxon>
        <taxon>Agaricomycotina</taxon>
        <taxon>Agaricomycetes</taxon>
        <taxon>Agaricomycetidae</taxon>
        <taxon>Atheliales</taxon>
        <taxon>Atheliaceae</taxon>
        <taxon>Piloderma</taxon>
    </lineage>
</organism>
<keyword evidence="3 6" id="KW-0645">Protease</keyword>
<accession>A0A0C3FH39</accession>
<dbReference type="SUPFAM" id="SSF53474">
    <property type="entry name" value="alpha/beta-Hydrolases"/>
    <property type="match status" value="1"/>
</dbReference>
<evidence type="ECO:0000256" key="4">
    <source>
        <dbReference type="ARBA" id="ARBA00022801"/>
    </source>
</evidence>
<dbReference type="AlphaFoldDB" id="A0A0C3FH39"/>
<dbReference type="InterPro" id="IPR018202">
    <property type="entry name" value="Ser_caboxypep_ser_AS"/>
</dbReference>
<dbReference type="Proteomes" id="UP000054166">
    <property type="component" value="Unassembled WGS sequence"/>
</dbReference>
<dbReference type="InParanoid" id="A0A0C3FH39"/>
<evidence type="ECO:0000256" key="5">
    <source>
        <dbReference type="ARBA" id="ARBA00023180"/>
    </source>
</evidence>
<protein>
    <recommendedName>
        <fullName evidence="6">Carboxypeptidase</fullName>
        <ecNumber evidence="6">3.4.16.-</ecNumber>
    </recommendedName>
</protein>
<keyword evidence="9" id="KW-1185">Reference proteome</keyword>
<dbReference type="Gene3D" id="3.40.50.1820">
    <property type="entry name" value="alpha/beta hydrolase"/>
    <property type="match status" value="1"/>
</dbReference>
<evidence type="ECO:0000256" key="2">
    <source>
        <dbReference type="ARBA" id="ARBA00022645"/>
    </source>
</evidence>
<dbReference type="EC" id="3.4.16.-" evidence="6"/>
<evidence type="ECO:0000313" key="9">
    <source>
        <dbReference type="Proteomes" id="UP000054166"/>
    </source>
</evidence>
<dbReference type="PANTHER" id="PTHR11802">
    <property type="entry name" value="SERINE PROTEASE FAMILY S10 SERINE CARBOXYPEPTIDASE"/>
    <property type="match status" value="1"/>
</dbReference>
<dbReference type="Pfam" id="PF00450">
    <property type="entry name" value="Peptidase_S10"/>
    <property type="match status" value="1"/>
</dbReference>
<feature type="chain" id="PRO_5006514411" description="Carboxypeptidase" evidence="6">
    <location>
        <begin position="19"/>
        <end position="621"/>
    </location>
</feature>